<dbReference type="EMBL" id="OBQD01000025">
    <property type="protein sequence ID" value="SOC46882.1"/>
    <property type="molecule type" value="Genomic_DNA"/>
</dbReference>
<gene>
    <name evidence="2" type="ORF">SAMN05892877_1258</name>
</gene>
<protein>
    <submittedName>
        <fullName evidence="2">Alpha/beta hydrolase family protein</fullName>
    </submittedName>
</protein>
<reference evidence="2 3" key="1">
    <citation type="submission" date="2017-08" db="EMBL/GenBank/DDBJ databases">
        <authorList>
            <person name="de Groot N.N."/>
        </authorList>
    </citation>
    <scope>NUCLEOTIDE SEQUENCE [LARGE SCALE GENOMIC DNA]</scope>
    <source>
        <strain evidence="2 3">JC85</strain>
    </source>
</reference>
<keyword evidence="3" id="KW-1185">Reference proteome</keyword>
<evidence type="ECO:0000313" key="3">
    <source>
        <dbReference type="Proteomes" id="UP000219167"/>
    </source>
</evidence>
<dbReference type="PANTHER" id="PTHR37017">
    <property type="entry name" value="AB HYDROLASE-1 DOMAIN-CONTAINING PROTEIN-RELATED"/>
    <property type="match status" value="1"/>
</dbReference>
<feature type="domain" description="AB hydrolase-1" evidence="1">
    <location>
        <begin position="4"/>
        <end position="224"/>
    </location>
</feature>
<dbReference type="PANTHER" id="PTHR37017:SF11">
    <property type="entry name" value="ESTERASE_LIPASE_THIOESTERASE DOMAIN-CONTAINING PROTEIN"/>
    <property type="match status" value="1"/>
</dbReference>
<evidence type="ECO:0000313" key="2">
    <source>
        <dbReference type="EMBL" id="SOC46882.1"/>
    </source>
</evidence>
<keyword evidence="2" id="KW-0378">Hydrolase</keyword>
<dbReference type="InterPro" id="IPR029058">
    <property type="entry name" value="AB_hydrolase_fold"/>
</dbReference>
<dbReference type="RefSeq" id="WP_202903081.1">
    <property type="nucleotide sequence ID" value="NZ_OBQD01000025.1"/>
</dbReference>
<dbReference type="InterPro" id="IPR052897">
    <property type="entry name" value="Sec-Metab_Biosynth_Hydrolase"/>
</dbReference>
<evidence type="ECO:0000259" key="1">
    <source>
        <dbReference type="Pfam" id="PF12697"/>
    </source>
</evidence>
<dbReference type="AlphaFoldDB" id="A0A285UYI4"/>
<dbReference type="InterPro" id="IPR000073">
    <property type="entry name" value="AB_hydrolase_1"/>
</dbReference>
<dbReference type="GO" id="GO:0016787">
    <property type="term" value="F:hydrolase activity"/>
    <property type="evidence" value="ECO:0007669"/>
    <property type="project" value="UniProtKB-KW"/>
</dbReference>
<dbReference type="SUPFAM" id="SSF53474">
    <property type="entry name" value="alpha/beta-Hydrolases"/>
    <property type="match status" value="1"/>
</dbReference>
<accession>A0A285UYI4</accession>
<dbReference type="Proteomes" id="UP000219167">
    <property type="component" value="Unassembled WGS sequence"/>
</dbReference>
<sequence length="231" mass="25158">MTAFVLIHGAWHGAWCWQRVIDHLRAAGHDAGALTLSGLAERADLLSRQIDLSAHIEDVIAHVRASGWKAITMVGHSYGGFPATAAAARLGDLVSHLVLLDAFLPQDGEKLLDHAPHLIEAYTAHASRDENWHIPPLPSVNFGVADADRAWVDERLTAQPVGTYFEPIRLPPLSVPDRTYIRCTQAPGALLERSAFRARADGWRYVEIDAPHDAMLTHPELLAAVIADGAS</sequence>
<proteinExistence type="predicted"/>
<dbReference type="Pfam" id="PF12697">
    <property type="entry name" value="Abhydrolase_6"/>
    <property type="match status" value="1"/>
</dbReference>
<dbReference type="Gene3D" id="3.40.50.1820">
    <property type="entry name" value="alpha/beta hydrolase"/>
    <property type="match status" value="1"/>
</dbReference>
<organism evidence="2 3">
    <name type="scientific">Rhizobium subbaraonis</name>
    <dbReference type="NCBI Taxonomy" id="908946"/>
    <lineage>
        <taxon>Bacteria</taxon>
        <taxon>Pseudomonadati</taxon>
        <taxon>Pseudomonadota</taxon>
        <taxon>Alphaproteobacteria</taxon>
        <taxon>Hyphomicrobiales</taxon>
        <taxon>Rhizobiaceae</taxon>
        <taxon>Rhizobium/Agrobacterium group</taxon>
        <taxon>Rhizobium</taxon>
    </lineage>
</organism>
<name>A0A285UYI4_9HYPH</name>